<evidence type="ECO:0000313" key="1">
    <source>
        <dbReference type="EMBL" id="GAA2039209.1"/>
    </source>
</evidence>
<sequence>MTTDHSDFLSALTFALTERGWAPENVVDIKVNLLAGSSGPRFADFASPEDDLRIATRSHLGEISADLFCAGTVYLTAAGGVTAALAAIDAAHAWLRSAEADELDESTVQELLEAAGWTWSLDTACRHGEERTFYSPDGRRRIRNSLEFFPETSWILAQAPDFADSTLWTGEDESETPAAVIVAVALAADNTQDRA</sequence>
<reference evidence="2" key="1">
    <citation type="journal article" date="2019" name="Int. J. Syst. Evol. Microbiol.">
        <title>The Global Catalogue of Microorganisms (GCM) 10K type strain sequencing project: providing services to taxonomists for standard genome sequencing and annotation.</title>
        <authorList>
            <consortium name="The Broad Institute Genomics Platform"/>
            <consortium name="The Broad Institute Genome Sequencing Center for Infectious Disease"/>
            <person name="Wu L."/>
            <person name="Ma J."/>
        </authorList>
    </citation>
    <scope>NUCLEOTIDE SEQUENCE [LARGE SCALE GENOMIC DNA]</scope>
    <source>
        <strain evidence="2">JCM 16014</strain>
    </source>
</reference>
<dbReference type="EMBL" id="BAAAQN010000028">
    <property type="protein sequence ID" value="GAA2039209.1"/>
    <property type="molecule type" value="Genomic_DNA"/>
</dbReference>
<name>A0ABP5G2Q4_9ACTN</name>
<protein>
    <submittedName>
        <fullName evidence="1">Uncharacterized protein</fullName>
    </submittedName>
</protein>
<keyword evidence="2" id="KW-1185">Reference proteome</keyword>
<proteinExistence type="predicted"/>
<gene>
    <name evidence="1" type="ORF">GCM10009839_46330</name>
</gene>
<dbReference type="Proteomes" id="UP001500751">
    <property type="component" value="Unassembled WGS sequence"/>
</dbReference>
<comment type="caution">
    <text evidence="1">The sequence shown here is derived from an EMBL/GenBank/DDBJ whole genome shotgun (WGS) entry which is preliminary data.</text>
</comment>
<organism evidence="1 2">
    <name type="scientific">Catenulispora yoronensis</name>
    <dbReference type="NCBI Taxonomy" id="450799"/>
    <lineage>
        <taxon>Bacteria</taxon>
        <taxon>Bacillati</taxon>
        <taxon>Actinomycetota</taxon>
        <taxon>Actinomycetes</taxon>
        <taxon>Catenulisporales</taxon>
        <taxon>Catenulisporaceae</taxon>
        <taxon>Catenulispora</taxon>
    </lineage>
</organism>
<dbReference type="RefSeq" id="WP_344667737.1">
    <property type="nucleotide sequence ID" value="NZ_BAAAQN010000028.1"/>
</dbReference>
<accession>A0ABP5G2Q4</accession>
<evidence type="ECO:0000313" key="2">
    <source>
        <dbReference type="Proteomes" id="UP001500751"/>
    </source>
</evidence>